<evidence type="ECO:0000256" key="1">
    <source>
        <dbReference type="ARBA" id="ARBA00008898"/>
    </source>
</evidence>
<sequence length="162" mass="17508">MADTTYASFRRVLAHVPTPVVVVAAFDDAPIGLAVGSFTSISLDPPLVGFFVDHRSSTWPRVARAGGFTVNVLADSQEELGRRFGTKGADRFAGVSWRAGRAGAPLLDGALAWIECELEEVIETGDHQLVMGAVRRLEARDGASPLVFHRSGFARLETEQER</sequence>
<dbReference type="Gene3D" id="2.30.110.10">
    <property type="entry name" value="Electron Transport, Fmn-binding Protein, Chain A"/>
    <property type="match status" value="1"/>
</dbReference>
<dbReference type="EMBL" id="CP001854">
    <property type="protein sequence ID" value="ADB50569.1"/>
    <property type="molecule type" value="Genomic_DNA"/>
</dbReference>
<protein>
    <submittedName>
        <fullName evidence="4">Flavin reductase domain protein FMN-binding protein</fullName>
    </submittedName>
</protein>
<dbReference type="KEGG" id="cwo:Cwoe_2144"/>
<reference evidence="5" key="2">
    <citation type="submission" date="2010-01" db="EMBL/GenBank/DDBJ databases">
        <title>The complete genome of Conexibacter woesei DSM 14684.</title>
        <authorList>
            <consortium name="US DOE Joint Genome Institute (JGI-PGF)"/>
            <person name="Lucas S."/>
            <person name="Copeland A."/>
            <person name="Lapidus A."/>
            <person name="Glavina del Rio T."/>
            <person name="Dalin E."/>
            <person name="Tice H."/>
            <person name="Bruce D."/>
            <person name="Goodwin L."/>
            <person name="Pitluck S."/>
            <person name="Kyrpides N."/>
            <person name="Mavromatis K."/>
            <person name="Ivanova N."/>
            <person name="Mikhailova N."/>
            <person name="Chertkov O."/>
            <person name="Brettin T."/>
            <person name="Detter J.C."/>
            <person name="Han C."/>
            <person name="Larimer F."/>
            <person name="Land M."/>
            <person name="Hauser L."/>
            <person name="Markowitz V."/>
            <person name="Cheng J.-F."/>
            <person name="Hugenholtz P."/>
            <person name="Woyke T."/>
            <person name="Wu D."/>
            <person name="Pukall R."/>
            <person name="Steenblock K."/>
            <person name="Schneider S."/>
            <person name="Klenk H.-P."/>
            <person name="Eisen J.A."/>
        </authorList>
    </citation>
    <scope>NUCLEOTIDE SEQUENCE [LARGE SCALE GENOMIC DNA]</scope>
    <source>
        <strain evidence="5">DSM 14684 / CIP 108061 / JCM 11494 / NBRC 100937 / ID131577</strain>
    </source>
</reference>
<dbReference type="Pfam" id="PF01613">
    <property type="entry name" value="Flavin_Reduct"/>
    <property type="match status" value="1"/>
</dbReference>
<reference evidence="4 5" key="1">
    <citation type="journal article" date="2010" name="Stand. Genomic Sci.">
        <title>Complete genome sequence of Conexibacter woesei type strain (ID131577).</title>
        <authorList>
            <person name="Pukall R."/>
            <person name="Lapidus A."/>
            <person name="Glavina Del Rio T."/>
            <person name="Copeland A."/>
            <person name="Tice H."/>
            <person name="Cheng J.-F."/>
            <person name="Lucas S."/>
            <person name="Chen F."/>
            <person name="Nolan M."/>
            <person name="Bruce D."/>
            <person name="Goodwin L."/>
            <person name="Pitluck S."/>
            <person name="Mavromatis K."/>
            <person name="Ivanova N."/>
            <person name="Ovchinnikova G."/>
            <person name="Pati A."/>
            <person name="Chen A."/>
            <person name="Palaniappan K."/>
            <person name="Land M."/>
            <person name="Hauser L."/>
            <person name="Chang Y.-J."/>
            <person name="Jeffries C.D."/>
            <person name="Chain P."/>
            <person name="Meincke L."/>
            <person name="Sims D."/>
            <person name="Brettin T."/>
            <person name="Detter J.C."/>
            <person name="Rohde M."/>
            <person name="Goeker M."/>
            <person name="Bristow J."/>
            <person name="Eisen J.A."/>
            <person name="Markowitz V."/>
            <person name="Kyrpides N.C."/>
            <person name="Klenk H.-P."/>
            <person name="Hugenholtz P."/>
        </authorList>
    </citation>
    <scope>NUCLEOTIDE SEQUENCE [LARGE SCALE GENOMIC DNA]</scope>
    <source>
        <strain evidence="5">DSM 14684 / CIP 108061 / JCM 11494 / NBRC 100937 / ID131577</strain>
    </source>
</reference>
<dbReference type="OrthoDB" id="3677205at2"/>
<dbReference type="InterPro" id="IPR002563">
    <property type="entry name" value="Flavin_Rdtase-like_dom"/>
</dbReference>
<feature type="domain" description="Flavin reductase like" evidence="3">
    <location>
        <begin position="13"/>
        <end position="155"/>
    </location>
</feature>
<evidence type="ECO:0000313" key="5">
    <source>
        <dbReference type="Proteomes" id="UP000008229"/>
    </source>
</evidence>
<dbReference type="Proteomes" id="UP000008229">
    <property type="component" value="Chromosome"/>
</dbReference>
<dbReference type="STRING" id="469383.Cwoe_2144"/>
<comment type="similarity">
    <text evidence="1">Belongs to the non-flavoprotein flavin reductase family.</text>
</comment>
<keyword evidence="5" id="KW-1185">Reference proteome</keyword>
<evidence type="ECO:0000256" key="2">
    <source>
        <dbReference type="ARBA" id="ARBA00023002"/>
    </source>
</evidence>
<dbReference type="GO" id="GO:0042602">
    <property type="term" value="F:riboflavin reductase (NADPH) activity"/>
    <property type="evidence" value="ECO:0007669"/>
    <property type="project" value="TreeGrafter"/>
</dbReference>
<name>D3F5A2_CONWI</name>
<evidence type="ECO:0000259" key="3">
    <source>
        <dbReference type="SMART" id="SM00903"/>
    </source>
</evidence>
<dbReference type="InterPro" id="IPR012349">
    <property type="entry name" value="Split_barrel_FMN-bd"/>
</dbReference>
<accession>D3F5A2</accession>
<gene>
    <name evidence="4" type="ordered locus">Cwoe_2144</name>
</gene>
<dbReference type="InterPro" id="IPR050268">
    <property type="entry name" value="NADH-dep_flavin_reductase"/>
</dbReference>
<evidence type="ECO:0000313" key="4">
    <source>
        <dbReference type="EMBL" id="ADB50569.1"/>
    </source>
</evidence>
<dbReference type="AlphaFoldDB" id="D3F5A2"/>
<dbReference type="SUPFAM" id="SSF50475">
    <property type="entry name" value="FMN-binding split barrel"/>
    <property type="match status" value="1"/>
</dbReference>
<dbReference type="PANTHER" id="PTHR30466:SF11">
    <property type="entry name" value="FLAVIN-DEPENDENT MONOOXYGENASE, REDUCTASE SUBUNIT HSAB"/>
    <property type="match status" value="1"/>
</dbReference>
<organism evidence="4 5">
    <name type="scientific">Conexibacter woesei (strain DSM 14684 / CCUG 47730 / CIP 108061 / JCM 11494 / NBRC 100937 / ID131577)</name>
    <dbReference type="NCBI Taxonomy" id="469383"/>
    <lineage>
        <taxon>Bacteria</taxon>
        <taxon>Bacillati</taxon>
        <taxon>Actinomycetota</taxon>
        <taxon>Thermoleophilia</taxon>
        <taxon>Solirubrobacterales</taxon>
        <taxon>Conexibacteraceae</taxon>
        <taxon>Conexibacter</taxon>
    </lineage>
</organism>
<dbReference type="RefSeq" id="WP_012933620.1">
    <property type="nucleotide sequence ID" value="NC_013739.1"/>
</dbReference>
<dbReference type="eggNOG" id="COG1853">
    <property type="taxonomic scope" value="Bacteria"/>
</dbReference>
<proteinExistence type="inferred from homology"/>
<dbReference type="SMART" id="SM00903">
    <property type="entry name" value="Flavin_Reduct"/>
    <property type="match status" value="1"/>
</dbReference>
<dbReference type="PANTHER" id="PTHR30466">
    <property type="entry name" value="FLAVIN REDUCTASE"/>
    <property type="match status" value="1"/>
</dbReference>
<dbReference type="HOGENOM" id="CLU_059021_1_0_11"/>
<dbReference type="GO" id="GO:0010181">
    <property type="term" value="F:FMN binding"/>
    <property type="evidence" value="ECO:0007669"/>
    <property type="project" value="InterPro"/>
</dbReference>
<keyword evidence="2" id="KW-0560">Oxidoreductase</keyword>